<feature type="region of interest" description="Disordered" evidence="1">
    <location>
        <begin position="32"/>
        <end position="65"/>
    </location>
</feature>
<gene>
    <name evidence="2" type="ORF">ElyMa_001311700</name>
</gene>
<evidence type="ECO:0000313" key="3">
    <source>
        <dbReference type="Proteomes" id="UP000762676"/>
    </source>
</evidence>
<evidence type="ECO:0000256" key="1">
    <source>
        <dbReference type="SAM" id="MobiDB-lite"/>
    </source>
</evidence>
<evidence type="ECO:0000313" key="2">
    <source>
        <dbReference type="EMBL" id="GFS09959.1"/>
    </source>
</evidence>
<sequence length="128" mass="13090">MKGASLTVASQGNTDVLSLWDSEIVYEGMLHTPDGVPQGYSWSEDTGGGAGKRSKLSHSSPLVPHNGVGIANVNVAVAAGGGHHHQHQNPTSSAAMTSWDIDGGLAADFDGSLSGLGTELGTSSYNMR</sequence>
<dbReference type="EMBL" id="BMAT01002600">
    <property type="protein sequence ID" value="GFS09959.1"/>
    <property type="molecule type" value="Genomic_DNA"/>
</dbReference>
<comment type="caution">
    <text evidence="2">The sequence shown here is derived from an EMBL/GenBank/DDBJ whole genome shotgun (WGS) entry which is preliminary data.</text>
</comment>
<reference evidence="2 3" key="1">
    <citation type="journal article" date="2021" name="Elife">
        <title>Chloroplast acquisition without the gene transfer in kleptoplastic sea slugs, Plakobranchus ocellatus.</title>
        <authorList>
            <person name="Maeda T."/>
            <person name="Takahashi S."/>
            <person name="Yoshida T."/>
            <person name="Shimamura S."/>
            <person name="Takaki Y."/>
            <person name="Nagai Y."/>
            <person name="Toyoda A."/>
            <person name="Suzuki Y."/>
            <person name="Arimoto A."/>
            <person name="Ishii H."/>
            <person name="Satoh N."/>
            <person name="Nishiyama T."/>
            <person name="Hasebe M."/>
            <person name="Maruyama T."/>
            <person name="Minagawa J."/>
            <person name="Obokata J."/>
            <person name="Shigenobu S."/>
        </authorList>
    </citation>
    <scope>NUCLEOTIDE SEQUENCE [LARGE SCALE GENOMIC DNA]</scope>
</reference>
<protein>
    <submittedName>
        <fullName evidence="2">Transcription factor CP2-like protein 1 isoform X4</fullName>
    </submittedName>
</protein>
<organism evidence="2 3">
    <name type="scientific">Elysia marginata</name>
    <dbReference type="NCBI Taxonomy" id="1093978"/>
    <lineage>
        <taxon>Eukaryota</taxon>
        <taxon>Metazoa</taxon>
        <taxon>Spiralia</taxon>
        <taxon>Lophotrochozoa</taxon>
        <taxon>Mollusca</taxon>
        <taxon>Gastropoda</taxon>
        <taxon>Heterobranchia</taxon>
        <taxon>Euthyneura</taxon>
        <taxon>Panpulmonata</taxon>
        <taxon>Sacoglossa</taxon>
        <taxon>Placobranchoidea</taxon>
        <taxon>Plakobranchidae</taxon>
        <taxon>Elysia</taxon>
    </lineage>
</organism>
<name>A0AAV4II18_9GAST</name>
<accession>A0AAV4II18</accession>
<keyword evidence="3" id="KW-1185">Reference proteome</keyword>
<proteinExistence type="predicted"/>
<dbReference type="AlphaFoldDB" id="A0AAV4II18"/>
<dbReference type="Proteomes" id="UP000762676">
    <property type="component" value="Unassembled WGS sequence"/>
</dbReference>